<comment type="caution">
    <text evidence="2">The sequence shown here is derived from an EMBL/GenBank/DDBJ whole genome shotgun (WGS) entry which is preliminary data.</text>
</comment>
<evidence type="ECO:0000313" key="2">
    <source>
        <dbReference type="EMBL" id="GIZ49982.1"/>
    </source>
</evidence>
<sequence>MFSSLALGALLLIVQHVHGVAVPAQQTTCSGKYGTIAGALRHYAPAVSYCRKNHPQKECTTTITACKATSTITTLKDITVTAGDSTTIVTVSTTLTETAAAQTDTATGTDSQTVTAPTVTNTITATAFDTVTPEPVLVTVTTFTTEIDIDLVTNTVTVTETDTATVTATITPAAKAKRTVAAAVAEPTNDPTLDNLDALVARGDPRQKQWDKSLKSNPRQAIASICRCMVPAKTKTITVTSKGTVKTTTTSTKYQTITPVVTSTTTIVSGQTITPPAVTITATVTVTNIITPMPETLSATVTNTVTKVVETVTETDTITVTEPVTIATAITTVTTATITATVTETAQPAPPAPGVNVLKNPGFEDITASGPQGSMINWPNVGGGRVYPNRFQAAAQSGQTYAILHYNGASDNPTPIMAQTLTNLALDRPYTLKFYYDLHSLVQASSCNLVITLGNVVIYTRTLTVADDPQPYNWKGPESTTPTIPTSATEQLSFTYSCITTGTQQNTYSYIFFDTMSLTS</sequence>
<keyword evidence="3" id="KW-1185">Reference proteome</keyword>
<evidence type="ECO:0008006" key="4">
    <source>
        <dbReference type="Google" id="ProtNLM"/>
    </source>
</evidence>
<dbReference type="EMBL" id="BOLY01000009">
    <property type="protein sequence ID" value="GIZ49982.1"/>
    <property type="molecule type" value="Genomic_DNA"/>
</dbReference>
<feature type="signal peptide" evidence="1">
    <location>
        <begin position="1"/>
        <end position="19"/>
    </location>
</feature>
<gene>
    <name evidence="2" type="ORF">CKM354_001299700</name>
</gene>
<name>A0A9P3FN40_9PEZI</name>
<reference evidence="2 3" key="1">
    <citation type="submission" date="2021-01" db="EMBL/GenBank/DDBJ databases">
        <title>Cercospora kikuchii MAFF 305040 whole genome shotgun sequence.</title>
        <authorList>
            <person name="Kashiwa T."/>
            <person name="Suzuki T."/>
        </authorList>
    </citation>
    <scope>NUCLEOTIDE SEQUENCE [LARGE SCALE GENOMIC DNA]</scope>
    <source>
        <strain evidence="2 3">MAFF 305040</strain>
    </source>
</reference>
<feature type="chain" id="PRO_5040367764" description="CBM-cenC domain-containing protein" evidence="1">
    <location>
        <begin position="20"/>
        <end position="520"/>
    </location>
</feature>
<evidence type="ECO:0000256" key="1">
    <source>
        <dbReference type="SAM" id="SignalP"/>
    </source>
</evidence>
<dbReference type="AlphaFoldDB" id="A0A9P3FN40"/>
<dbReference type="Proteomes" id="UP000825890">
    <property type="component" value="Unassembled WGS sequence"/>
</dbReference>
<organism evidence="2 3">
    <name type="scientific">Cercospora kikuchii</name>
    <dbReference type="NCBI Taxonomy" id="84275"/>
    <lineage>
        <taxon>Eukaryota</taxon>
        <taxon>Fungi</taxon>
        <taxon>Dikarya</taxon>
        <taxon>Ascomycota</taxon>
        <taxon>Pezizomycotina</taxon>
        <taxon>Dothideomycetes</taxon>
        <taxon>Dothideomycetidae</taxon>
        <taxon>Mycosphaerellales</taxon>
        <taxon>Mycosphaerellaceae</taxon>
        <taxon>Cercospora</taxon>
    </lineage>
</organism>
<evidence type="ECO:0000313" key="3">
    <source>
        <dbReference type="Proteomes" id="UP000825890"/>
    </source>
</evidence>
<keyword evidence="1" id="KW-0732">Signal</keyword>
<dbReference type="GeneID" id="68298572"/>
<dbReference type="RefSeq" id="XP_044664469.1">
    <property type="nucleotide sequence ID" value="XM_044808534.1"/>
</dbReference>
<protein>
    <recommendedName>
        <fullName evidence="4">CBM-cenC domain-containing protein</fullName>
    </recommendedName>
</protein>
<accession>A0A9P3FN40</accession>
<proteinExistence type="predicted"/>
<dbReference type="OrthoDB" id="271448at2759"/>